<evidence type="ECO:0000313" key="8">
    <source>
        <dbReference type="EMBL" id="HJG28290.1"/>
    </source>
</evidence>
<dbReference type="GO" id="GO:0005886">
    <property type="term" value="C:plasma membrane"/>
    <property type="evidence" value="ECO:0007669"/>
    <property type="project" value="UniProtKB-SubCell"/>
</dbReference>
<evidence type="ECO:0000256" key="1">
    <source>
        <dbReference type="ARBA" id="ARBA00004651"/>
    </source>
</evidence>
<gene>
    <name evidence="8" type="ORF">K8V20_06555</name>
</gene>
<reference evidence="8" key="2">
    <citation type="submission" date="2021-09" db="EMBL/GenBank/DDBJ databases">
        <authorList>
            <person name="Gilroy R."/>
        </authorList>
    </citation>
    <scope>NUCLEOTIDE SEQUENCE</scope>
    <source>
        <strain evidence="8">ChiBcec21-2208</strain>
    </source>
</reference>
<evidence type="ECO:0000256" key="4">
    <source>
        <dbReference type="ARBA" id="ARBA00022692"/>
    </source>
</evidence>
<feature type="transmembrane region" description="Helical" evidence="7">
    <location>
        <begin position="116"/>
        <end position="137"/>
    </location>
</feature>
<comment type="caution">
    <text evidence="8">The sequence shown here is derived from an EMBL/GenBank/DDBJ whole genome shotgun (WGS) entry which is preliminary data.</text>
</comment>
<name>A0A921ILL0_9FIRM</name>
<protein>
    <submittedName>
        <fullName evidence="8">Chromate transporter</fullName>
    </submittedName>
</protein>
<evidence type="ECO:0000256" key="5">
    <source>
        <dbReference type="ARBA" id="ARBA00022989"/>
    </source>
</evidence>
<dbReference type="PANTHER" id="PTHR43663">
    <property type="entry name" value="CHROMATE TRANSPORT PROTEIN-RELATED"/>
    <property type="match status" value="1"/>
</dbReference>
<feature type="transmembrane region" description="Helical" evidence="7">
    <location>
        <begin position="58"/>
        <end position="77"/>
    </location>
</feature>
<evidence type="ECO:0000256" key="7">
    <source>
        <dbReference type="SAM" id="Phobius"/>
    </source>
</evidence>
<feature type="transmembrane region" description="Helical" evidence="7">
    <location>
        <begin position="84"/>
        <end position="110"/>
    </location>
</feature>
<dbReference type="EMBL" id="DYVE01000169">
    <property type="protein sequence ID" value="HJG28290.1"/>
    <property type="molecule type" value="Genomic_DNA"/>
</dbReference>
<organism evidence="8 9">
    <name type="scientific">Subdoligranulum variabile</name>
    <dbReference type="NCBI Taxonomy" id="214851"/>
    <lineage>
        <taxon>Bacteria</taxon>
        <taxon>Bacillati</taxon>
        <taxon>Bacillota</taxon>
        <taxon>Clostridia</taxon>
        <taxon>Eubacteriales</taxon>
        <taxon>Oscillospiraceae</taxon>
        <taxon>Subdoligranulum</taxon>
    </lineage>
</organism>
<evidence type="ECO:0000256" key="6">
    <source>
        <dbReference type="ARBA" id="ARBA00023136"/>
    </source>
</evidence>
<dbReference type="GO" id="GO:0015109">
    <property type="term" value="F:chromate transmembrane transporter activity"/>
    <property type="evidence" value="ECO:0007669"/>
    <property type="project" value="InterPro"/>
</dbReference>
<keyword evidence="4 7" id="KW-0812">Transmembrane</keyword>
<dbReference type="PANTHER" id="PTHR43663:SF1">
    <property type="entry name" value="CHROMATE TRANSPORTER"/>
    <property type="match status" value="1"/>
</dbReference>
<dbReference type="AlphaFoldDB" id="A0A921ILL0"/>
<accession>A0A921ILL0</accession>
<dbReference type="InterPro" id="IPR003370">
    <property type="entry name" value="Chromate_transpt"/>
</dbReference>
<proteinExistence type="inferred from homology"/>
<keyword evidence="6 7" id="KW-0472">Membrane</keyword>
<keyword evidence="5 7" id="KW-1133">Transmembrane helix</keyword>
<keyword evidence="3" id="KW-1003">Cell membrane</keyword>
<evidence type="ECO:0000256" key="3">
    <source>
        <dbReference type="ARBA" id="ARBA00022475"/>
    </source>
</evidence>
<dbReference type="InterPro" id="IPR052518">
    <property type="entry name" value="CHR_Transporter"/>
</dbReference>
<feature type="transmembrane region" description="Helical" evidence="7">
    <location>
        <begin position="16"/>
        <end position="38"/>
    </location>
</feature>
<comment type="subcellular location">
    <subcellularLocation>
        <location evidence="1">Cell membrane</location>
        <topology evidence="1">Multi-pass membrane protein</topology>
    </subcellularLocation>
</comment>
<dbReference type="Proteomes" id="UP000782880">
    <property type="component" value="Unassembled WGS sequence"/>
</dbReference>
<feature type="transmembrane region" description="Helical" evidence="7">
    <location>
        <begin position="171"/>
        <end position="187"/>
    </location>
</feature>
<sequence>MDQQQQPMTRAARLRALFLSTLYISAFTFGGGFVIVTFMKRKFVDELHWIDEQEMLDMAALAQSSPGAIAVNAAILVGWNVEGLLGMIVAVTGTIIPPMVILSVISFFYAAFASNVYVALVLKGMQSGVAAVILDVVCGLGGNVLKTKSIVYIALMVLAFVASFFFDVNVILIILAAAAFGVVRALFQLKKEARQ</sequence>
<evidence type="ECO:0000313" key="9">
    <source>
        <dbReference type="Proteomes" id="UP000782880"/>
    </source>
</evidence>
<dbReference type="Pfam" id="PF02417">
    <property type="entry name" value="Chromate_transp"/>
    <property type="match status" value="1"/>
</dbReference>
<feature type="transmembrane region" description="Helical" evidence="7">
    <location>
        <begin position="149"/>
        <end position="165"/>
    </location>
</feature>
<reference evidence="8" key="1">
    <citation type="journal article" date="2021" name="PeerJ">
        <title>Extensive microbial diversity within the chicken gut microbiome revealed by metagenomics and culture.</title>
        <authorList>
            <person name="Gilroy R."/>
            <person name="Ravi A."/>
            <person name="Getino M."/>
            <person name="Pursley I."/>
            <person name="Horton D.L."/>
            <person name="Alikhan N.F."/>
            <person name="Baker D."/>
            <person name="Gharbi K."/>
            <person name="Hall N."/>
            <person name="Watson M."/>
            <person name="Adriaenssens E.M."/>
            <person name="Foster-Nyarko E."/>
            <person name="Jarju S."/>
            <person name="Secka A."/>
            <person name="Antonio M."/>
            <person name="Oren A."/>
            <person name="Chaudhuri R.R."/>
            <person name="La Ragione R."/>
            <person name="Hildebrand F."/>
            <person name="Pallen M.J."/>
        </authorList>
    </citation>
    <scope>NUCLEOTIDE SEQUENCE</scope>
    <source>
        <strain evidence="8">ChiBcec21-2208</strain>
    </source>
</reference>
<comment type="similarity">
    <text evidence="2">Belongs to the chromate ion transporter (CHR) (TC 2.A.51) family.</text>
</comment>
<evidence type="ECO:0000256" key="2">
    <source>
        <dbReference type="ARBA" id="ARBA00005262"/>
    </source>
</evidence>